<feature type="domain" description="Mur ligase N-terminal catalytic" evidence="12">
    <location>
        <begin position="25"/>
        <end position="70"/>
    </location>
</feature>
<evidence type="ECO:0000256" key="8">
    <source>
        <dbReference type="ARBA" id="ARBA00023306"/>
    </source>
</evidence>
<feature type="domain" description="Mur ligase central" evidence="14">
    <location>
        <begin position="105"/>
        <end position="296"/>
    </location>
</feature>
<evidence type="ECO:0000256" key="5">
    <source>
        <dbReference type="ARBA" id="ARBA00022840"/>
    </source>
</evidence>
<feature type="binding site" evidence="10">
    <location>
        <begin position="107"/>
        <end position="113"/>
    </location>
    <ligand>
        <name>ATP</name>
        <dbReference type="ChEBI" id="CHEBI:30616"/>
    </ligand>
</feature>
<keyword evidence="1 10" id="KW-0963">Cytoplasm</keyword>
<dbReference type="InterPro" id="IPR035911">
    <property type="entry name" value="MurE/MurF_N"/>
</dbReference>
<evidence type="ECO:0000259" key="12">
    <source>
        <dbReference type="Pfam" id="PF01225"/>
    </source>
</evidence>
<reference evidence="15 16" key="1">
    <citation type="submission" date="2020-10" db="EMBL/GenBank/DDBJ databases">
        <title>The genome sequence of Chitinilyticum litopenaei 4Y14.</title>
        <authorList>
            <person name="Liu Y."/>
        </authorList>
    </citation>
    <scope>NUCLEOTIDE SEQUENCE [LARGE SCALE GENOMIC DNA]</scope>
    <source>
        <strain evidence="15 16">4Y14</strain>
    </source>
</reference>
<keyword evidence="7 10" id="KW-0573">Peptidoglycan synthesis</keyword>
<dbReference type="Gene3D" id="3.40.1190.10">
    <property type="entry name" value="Mur-like, catalytic domain"/>
    <property type="match status" value="1"/>
</dbReference>
<dbReference type="AlphaFoldDB" id="A0A8J7FFI4"/>
<keyword evidence="8 10" id="KW-0131">Cell cycle</keyword>
<dbReference type="UniPathway" id="UPA00219"/>
<dbReference type="GO" id="GO:0005524">
    <property type="term" value="F:ATP binding"/>
    <property type="evidence" value="ECO:0007669"/>
    <property type="project" value="UniProtKB-UniRule"/>
</dbReference>
<keyword evidence="16" id="KW-1185">Reference proteome</keyword>
<evidence type="ECO:0000256" key="3">
    <source>
        <dbReference type="ARBA" id="ARBA00022618"/>
    </source>
</evidence>
<evidence type="ECO:0000256" key="4">
    <source>
        <dbReference type="ARBA" id="ARBA00022741"/>
    </source>
</evidence>
<keyword evidence="6 10" id="KW-0133">Cell shape</keyword>
<comment type="similarity">
    <text evidence="10">Belongs to the MurCDEF family. MurF subfamily.</text>
</comment>
<evidence type="ECO:0000256" key="11">
    <source>
        <dbReference type="RuleBase" id="RU004136"/>
    </source>
</evidence>
<dbReference type="InterPro" id="IPR036615">
    <property type="entry name" value="Mur_ligase_C_dom_sf"/>
</dbReference>
<evidence type="ECO:0000256" key="7">
    <source>
        <dbReference type="ARBA" id="ARBA00022984"/>
    </source>
</evidence>
<dbReference type="InterPro" id="IPR000713">
    <property type="entry name" value="Mur_ligase_N"/>
</dbReference>
<dbReference type="GO" id="GO:0005737">
    <property type="term" value="C:cytoplasm"/>
    <property type="evidence" value="ECO:0007669"/>
    <property type="project" value="UniProtKB-SubCell"/>
</dbReference>
<keyword evidence="9 10" id="KW-0961">Cell wall biogenesis/degradation</keyword>
<comment type="pathway">
    <text evidence="10 11">Cell wall biogenesis; peptidoglycan biosynthesis.</text>
</comment>
<evidence type="ECO:0000313" key="15">
    <source>
        <dbReference type="EMBL" id="MBE9608050.1"/>
    </source>
</evidence>
<dbReference type="Pfam" id="PF08245">
    <property type="entry name" value="Mur_ligase_M"/>
    <property type="match status" value="1"/>
</dbReference>
<dbReference type="PANTHER" id="PTHR43024:SF1">
    <property type="entry name" value="UDP-N-ACETYLMURAMOYL-TRIPEPTIDE--D-ALANYL-D-ALANINE LIGASE"/>
    <property type="match status" value="1"/>
</dbReference>
<evidence type="ECO:0000259" key="14">
    <source>
        <dbReference type="Pfam" id="PF08245"/>
    </source>
</evidence>
<keyword evidence="4 10" id="KW-0547">Nucleotide-binding</keyword>
<dbReference type="InterPro" id="IPR004101">
    <property type="entry name" value="Mur_ligase_C"/>
</dbReference>
<evidence type="ECO:0000259" key="13">
    <source>
        <dbReference type="Pfam" id="PF02875"/>
    </source>
</evidence>
<dbReference type="InterPro" id="IPR013221">
    <property type="entry name" value="Mur_ligase_cen"/>
</dbReference>
<sequence length="455" mass="47432">MLSLRDAATALAARLIGNADATFDRVTTDSRDVRPGDLFVALKGERFDAHEFVAAALAQGAAAALVEREIAGGGNLLVVADTLAALGQLAQYWRNLHSNTPVIGVTGSNGKTSVKEMCAAIFTAATGNAAQVHATRGNLNNHIGLPLTLLGLNAGHRFVVAEMGMNHFSEIDYLTRIASPDVAVINNAGAAHLEALGSVEGVARAKGEIFAGLKASGVAIINADDQYAPLWRELAASHTRLEFGLDQPAFVTASAIELDASGSRFLLHAGDEKTLVMLAIPGLHMVRNALAATACALAAGVELKVIARGLSTFAGIKGRLQRKTASNGATVLDDSYNANPDSMKAAVDVLAAVPGHTVLVLGDMGEVGDDAPERHYEIGSYAREKGITALFTLGAHMSEAARAFGSTHYATLDELLGALLPALPADSTVLVKGSRFMRMERVADALVDNALGEKK</sequence>
<evidence type="ECO:0000256" key="6">
    <source>
        <dbReference type="ARBA" id="ARBA00022960"/>
    </source>
</evidence>
<keyword evidence="2 10" id="KW-0436">Ligase</keyword>
<comment type="function">
    <text evidence="10 11">Involved in cell wall formation. Catalyzes the final step in the synthesis of UDP-N-acetylmuramoyl-pentapeptide, the precursor of murein.</text>
</comment>
<dbReference type="GO" id="GO:0051301">
    <property type="term" value="P:cell division"/>
    <property type="evidence" value="ECO:0007669"/>
    <property type="project" value="UniProtKB-KW"/>
</dbReference>
<name>A0A8J7FFI4_9NEIS</name>
<evidence type="ECO:0000256" key="10">
    <source>
        <dbReference type="HAMAP-Rule" id="MF_02019"/>
    </source>
</evidence>
<comment type="caution">
    <text evidence="15">The sequence shown here is derived from an EMBL/GenBank/DDBJ whole genome shotgun (WGS) entry which is preliminary data.</text>
</comment>
<dbReference type="SUPFAM" id="SSF53623">
    <property type="entry name" value="MurD-like peptide ligases, catalytic domain"/>
    <property type="match status" value="1"/>
</dbReference>
<dbReference type="EMBL" id="JADFUA010000001">
    <property type="protein sequence ID" value="MBE9608050.1"/>
    <property type="molecule type" value="Genomic_DNA"/>
</dbReference>
<evidence type="ECO:0000256" key="2">
    <source>
        <dbReference type="ARBA" id="ARBA00022598"/>
    </source>
</evidence>
<keyword evidence="3 10" id="KW-0132">Cell division</keyword>
<dbReference type="GO" id="GO:0009252">
    <property type="term" value="P:peptidoglycan biosynthetic process"/>
    <property type="evidence" value="ECO:0007669"/>
    <property type="project" value="UniProtKB-UniRule"/>
</dbReference>
<keyword evidence="5 10" id="KW-0067">ATP-binding</keyword>
<protein>
    <recommendedName>
        <fullName evidence="10 11">UDP-N-acetylmuramoyl-tripeptide--D-alanyl-D-alanine ligase</fullName>
        <ecNumber evidence="10 11">6.3.2.10</ecNumber>
    </recommendedName>
    <alternativeName>
        <fullName evidence="10">D-alanyl-D-alanine-adding enzyme</fullName>
    </alternativeName>
</protein>
<organism evidence="15 16">
    <name type="scientific">Chitinilyticum piscinae</name>
    <dbReference type="NCBI Taxonomy" id="2866724"/>
    <lineage>
        <taxon>Bacteria</taxon>
        <taxon>Pseudomonadati</taxon>
        <taxon>Pseudomonadota</taxon>
        <taxon>Betaproteobacteria</taxon>
        <taxon>Neisseriales</taxon>
        <taxon>Chitinibacteraceae</taxon>
        <taxon>Chitinilyticum</taxon>
    </lineage>
</organism>
<dbReference type="PANTHER" id="PTHR43024">
    <property type="entry name" value="UDP-N-ACETYLMURAMOYL-TRIPEPTIDE--D-ALANYL-D-ALANINE LIGASE"/>
    <property type="match status" value="1"/>
</dbReference>
<dbReference type="InterPro" id="IPR005863">
    <property type="entry name" value="UDP-N-AcMur_synth"/>
</dbReference>
<evidence type="ECO:0000313" key="16">
    <source>
        <dbReference type="Proteomes" id="UP000604481"/>
    </source>
</evidence>
<feature type="domain" description="Mur ligase C-terminal" evidence="13">
    <location>
        <begin position="318"/>
        <end position="435"/>
    </location>
</feature>
<dbReference type="EC" id="6.3.2.10" evidence="10 11"/>
<dbReference type="Gene3D" id="3.90.190.20">
    <property type="entry name" value="Mur ligase, C-terminal domain"/>
    <property type="match status" value="1"/>
</dbReference>
<dbReference type="GO" id="GO:0071555">
    <property type="term" value="P:cell wall organization"/>
    <property type="evidence" value="ECO:0007669"/>
    <property type="project" value="UniProtKB-KW"/>
</dbReference>
<dbReference type="GO" id="GO:0008360">
    <property type="term" value="P:regulation of cell shape"/>
    <property type="evidence" value="ECO:0007669"/>
    <property type="project" value="UniProtKB-KW"/>
</dbReference>
<dbReference type="InterPro" id="IPR036565">
    <property type="entry name" value="Mur-like_cat_sf"/>
</dbReference>
<accession>A0A8J7FFI4</accession>
<dbReference type="NCBIfam" id="TIGR01143">
    <property type="entry name" value="murF"/>
    <property type="match status" value="1"/>
</dbReference>
<dbReference type="Pfam" id="PF01225">
    <property type="entry name" value="Mur_ligase"/>
    <property type="match status" value="1"/>
</dbReference>
<comment type="catalytic activity">
    <reaction evidence="10 11">
        <text>D-alanyl-D-alanine + UDP-N-acetyl-alpha-D-muramoyl-L-alanyl-gamma-D-glutamyl-meso-2,6-diaminopimelate + ATP = UDP-N-acetyl-alpha-D-muramoyl-L-alanyl-gamma-D-glutamyl-meso-2,6-diaminopimeloyl-D-alanyl-D-alanine + ADP + phosphate + H(+)</text>
        <dbReference type="Rhea" id="RHEA:28374"/>
        <dbReference type="ChEBI" id="CHEBI:15378"/>
        <dbReference type="ChEBI" id="CHEBI:30616"/>
        <dbReference type="ChEBI" id="CHEBI:43474"/>
        <dbReference type="ChEBI" id="CHEBI:57822"/>
        <dbReference type="ChEBI" id="CHEBI:61386"/>
        <dbReference type="ChEBI" id="CHEBI:83905"/>
        <dbReference type="ChEBI" id="CHEBI:456216"/>
        <dbReference type="EC" id="6.3.2.10"/>
    </reaction>
</comment>
<dbReference type="InterPro" id="IPR051046">
    <property type="entry name" value="MurCDEF_CellWall_CoF430Synth"/>
</dbReference>
<dbReference type="GO" id="GO:0047480">
    <property type="term" value="F:UDP-N-acetylmuramoyl-tripeptide-D-alanyl-D-alanine ligase activity"/>
    <property type="evidence" value="ECO:0007669"/>
    <property type="project" value="UniProtKB-UniRule"/>
</dbReference>
<dbReference type="SUPFAM" id="SSF63418">
    <property type="entry name" value="MurE/MurF N-terminal domain"/>
    <property type="match status" value="1"/>
</dbReference>
<evidence type="ECO:0000256" key="9">
    <source>
        <dbReference type="ARBA" id="ARBA00023316"/>
    </source>
</evidence>
<dbReference type="SUPFAM" id="SSF53244">
    <property type="entry name" value="MurD-like peptide ligases, peptide-binding domain"/>
    <property type="match status" value="1"/>
</dbReference>
<proteinExistence type="inferred from homology"/>
<comment type="subcellular location">
    <subcellularLocation>
        <location evidence="10 11">Cytoplasm</location>
    </subcellularLocation>
</comment>
<gene>
    <name evidence="10" type="primary">murF</name>
    <name evidence="15" type="ORF">INR99_01700</name>
</gene>
<dbReference type="HAMAP" id="MF_02019">
    <property type="entry name" value="MurF"/>
    <property type="match status" value="1"/>
</dbReference>
<dbReference type="Gene3D" id="3.40.1390.10">
    <property type="entry name" value="MurE/MurF, N-terminal domain"/>
    <property type="match status" value="1"/>
</dbReference>
<dbReference type="Pfam" id="PF02875">
    <property type="entry name" value="Mur_ligase_C"/>
    <property type="match status" value="1"/>
</dbReference>
<evidence type="ECO:0000256" key="1">
    <source>
        <dbReference type="ARBA" id="ARBA00022490"/>
    </source>
</evidence>
<dbReference type="Proteomes" id="UP000604481">
    <property type="component" value="Unassembled WGS sequence"/>
</dbReference>